<reference evidence="1" key="1">
    <citation type="journal article" date="2014" name="Front. Microbiol.">
        <title>High frequency of phylogenetically diverse reductive dehalogenase-homologous genes in deep subseafloor sedimentary metagenomes.</title>
        <authorList>
            <person name="Kawai M."/>
            <person name="Futagami T."/>
            <person name="Toyoda A."/>
            <person name="Takaki Y."/>
            <person name="Nishi S."/>
            <person name="Hori S."/>
            <person name="Arai W."/>
            <person name="Tsubouchi T."/>
            <person name="Morono Y."/>
            <person name="Uchiyama I."/>
            <person name="Ito T."/>
            <person name="Fujiyama A."/>
            <person name="Inagaki F."/>
            <person name="Takami H."/>
        </authorList>
    </citation>
    <scope>NUCLEOTIDE SEQUENCE</scope>
    <source>
        <strain evidence="1">Expedition CK06-06</strain>
    </source>
</reference>
<organism evidence="1">
    <name type="scientific">marine sediment metagenome</name>
    <dbReference type="NCBI Taxonomy" id="412755"/>
    <lineage>
        <taxon>unclassified sequences</taxon>
        <taxon>metagenomes</taxon>
        <taxon>ecological metagenomes</taxon>
    </lineage>
</organism>
<proteinExistence type="predicted"/>
<sequence>MRECVLANLIPANWIRVTKSQIINDRAEVLYGIQVYSLATGDTLVVHDGQNASAPVVFTIDVPAGKSKNLIISRGILLVHGLYVALGTNITEATIASLPYQEPIIPSGERRGPGG</sequence>
<name>X1MGA9_9ZZZZ</name>
<dbReference type="AlphaFoldDB" id="X1MGA9"/>
<accession>X1MGA9</accession>
<dbReference type="EMBL" id="BARV01008187">
    <property type="protein sequence ID" value="GAI17101.1"/>
    <property type="molecule type" value="Genomic_DNA"/>
</dbReference>
<gene>
    <name evidence="1" type="ORF">S06H3_16539</name>
</gene>
<evidence type="ECO:0000313" key="1">
    <source>
        <dbReference type="EMBL" id="GAI17101.1"/>
    </source>
</evidence>
<protein>
    <submittedName>
        <fullName evidence="1">Uncharacterized protein</fullName>
    </submittedName>
</protein>
<comment type="caution">
    <text evidence="1">The sequence shown here is derived from an EMBL/GenBank/DDBJ whole genome shotgun (WGS) entry which is preliminary data.</text>
</comment>